<dbReference type="PANTHER" id="PTHR30461:SF2">
    <property type="entry name" value="SERINE RECOMBINASE PINE-RELATED"/>
    <property type="match status" value="1"/>
</dbReference>
<sequence length="554" mass="63297">MTEPYIGYIRVSTWREEKISPELQKKAIQAWASRTGRRIIAWIEDLDMTGRNFKRKIMRGIEMVEHGQARGIAVWKYNRFGRNDLGIAVNLARLEKIGGQLQSATEEIDASTAVGKFNRSILFDLAVFESDRAGEQWKEAHAHRRAMQLPATGGHRFGYIWHPRRVPDPERLGEWKLQDEWYQVHEHQAPYAETAYERKVEGTGFNNLVHWYNGAGMRTSRGGLWYVSSLIRYMDSGFAAGLLRIHDPACKCAYGENNGCINNRWIFIPGAHEPIISWDLWEAYLKHRQDTKKTPPRARKASYALTGLVRHNLCRHHLSAASDSGRHDGKNVRGHYYVCSQYKHRGKQACPQNINARRLDVETEVRRWLKREAAAGIDAAPATGQTPTAKDERAIAARERAHLQVELAKTEKALDRLVTDSALNPDKYPEDVFARVRDQFTREKARLTAELNKVAEVESMPMAEDFRPIVVGLAEEWDTLLVQEKNALLKQVIRRVVVGYADDGKKRNRGIVVQVHPVWERDPWEPIKGEILARADTPLADEAPDKRPTALENA</sequence>
<dbReference type="SUPFAM" id="SSF53041">
    <property type="entry name" value="Resolvase-like"/>
    <property type="match status" value="1"/>
</dbReference>
<gene>
    <name evidence="6" type="ORF">AB0L16_21730</name>
</gene>
<keyword evidence="1" id="KW-0238">DNA-binding</keyword>
<dbReference type="Proteomes" id="UP001552594">
    <property type="component" value="Unassembled WGS sequence"/>
</dbReference>
<reference evidence="6 7" key="1">
    <citation type="submission" date="2024-06" db="EMBL/GenBank/DDBJ databases">
        <title>The Natural Products Discovery Center: Release of the First 8490 Sequenced Strains for Exploring Actinobacteria Biosynthetic Diversity.</title>
        <authorList>
            <person name="Kalkreuter E."/>
            <person name="Kautsar S.A."/>
            <person name="Yang D."/>
            <person name="Bader C.D."/>
            <person name="Teijaro C.N."/>
            <person name="Fluegel L."/>
            <person name="Davis C.M."/>
            <person name="Simpson J.R."/>
            <person name="Lauterbach L."/>
            <person name="Steele A.D."/>
            <person name="Gui C."/>
            <person name="Meng S."/>
            <person name="Li G."/>
            <person name="Viehrig K."/>
            <person name="Ye F."/>
            <person name="Su P."/>
            <person name="Kiefer A.F."/>
            <person name="Nichols A."/>
            <person name="Cepeda A.J."/>
            <person name="Yan W."/>
            <person name="Fan B."/>
            <person name="Jiang Y."/>
            <person name="Adhikari A."/>
            <person name="Zheng C.-J."/>
            <person name="Schuster L."/>
            <person name="Cowan T.M."/>
            <person name="Smanski M.J."/>
            <person name="Chevrette M.G."/>
            <person name="De Carvalho L.P.S."/>
            <person name="Shen B."/>
        </authorList>
    </citation>
    <scope>NUCLEOTIDE SEQUENCE [LARGE SCALE GENOMIC DNA]</scope>
    <source>
        <strain evidence="6 7">NPDC052347</strain>
    </source>
</reference>
<dbReference type="Gene3D" id="3.90.1750.20">
    <property type="entry name" value="Putative Large Serine Recombinase, Chain B, Domain 2"/>
    <property type="match status" value="1"/>
</dbReference>
<dbReference type="Pfam" id="PF00239">
    <property type="entry name" value="Resolvase"/>
    <property type="match status" value="1"/>
</dbReference>
<name>A0ABV3K5F3_STRON</name>
<proteinExistence type="predicted"/>
<evidence type="ECO:0000256" key="4">
    <source>
        <dbReference type="SAM" id="MobiDB-lite"/>
    </source>
</evidence>
<dbReference type="RefSeq" id="WP_109282435.1">
    <property type="nucleotide sequence ID" value="NZ_JBFAUK010000018.1"/>
</dbReference>
<dbReference type="InterPro" id="IPR036162">
    <property type="entry name" value="Resolvase-like_N_sf"/>
</dbReference>
<evidence type="ECO:0000313" key="6">
    <source>
        <dbReference type="EMBL" id="MEV5509020.1"/>
    </source>
</evidence>
<dbReference type="InterPro" id="IPR011109">
    <property type="entry name" value="DNA_bind_recombinase_dom"/>
</dbReference>
<evidence type="ECO:0000256" key="3">
    <source>
        <dbReference type="SAM" id="Coils"/>
    </source>
</evidence>
<comment type="caution">
    <text evidence="6">The sequence shown here is derived from an EMBL/GenBank/DDBJ whole genome shotgun (WGS) entry which is preliminary data.</text>
</comment>
<dbReference type="InterPro" id="IPR006119">
    <property type="entry name" value="Resolv_N"/>
</dbReference>
<evidence type="ECO:0000259" key="5">
    <source>
        <dbReference type="SMART" id="SM00857"/>
    </source>
</evidence>
<feature type="domain" description="Resolvase/invertase-type recombinase catalytic" evidence="5">
    <location>
        <begin position="5"/>
        <end position="150"/>
    </location>
</feature>
<dbReference type="CDD" id="cd00338">
    <property type="entry name" value="Ser_Recombinase"/>
    <property type="match status" value="1"/>
</dbReference>
<dbReference type="InterPro" id="IPR050639">
    <property type="entry name" value="SSR_resolvase"/>
</dbReference>
<evidence type="ECO:0000256" key="1">
    <source>
        <dbReference type="ARBA" id="ARBA00023125"/>
    </source>
</evidence>
<feature type="compositionally biased region" description="Basic and acidic residues" evidence="4">
    <location>
        <begin position="543"/>
        <end position="554"/>
    </location>
</feature>
<dbReference type="SMART" id="SM00857">
    <property type="entry name" value="Resolvase"/>
    <property type="match status" value="1"/>
</dbReference>
<keyword evidence="7" id="KW-1185">Reference proteome</keyword>
<feature type="region of interest" description="Disordered" evidence="4">
    <location>
        <begin position="535"/>
        <end position="554"/>
    </location>
</feature>
<feature type="coiled-coil region" evidence="3">
    <location>
        <begin position="400"/>
        <end position="457"/>
    </location>
</feature>
<evidence type="ECO:0000313" key="7">
    <source>
        <dbReference type="Proteomes" id="UP001552594"/>
    </source>
</evidence>
<dbReference type="Gene3D" id="3.40.50.1390">
    <property type="entry name" value="Resolvase, N-terminal catalytic domain"/>
    <property type="match status" value="1"/>
</dbReference>
<dbReference type="EMBL" id="JBFAUK010000018">
    <property type="protein sequence ID" value="MEV5509020.1"/>
    <property type="molecule type" value="Genomic_DNA"/>
</dbReference>
<evidence type="ECO:0000256" key="2">
    <source>
        <dbReference type="ARBA" id="ARBA00023172"/>
    </source>
</evidence>
<keyword evidence="2" id="KW-0233">DNA recombination</keyword>
<accession>A0ABV3K5F3</accession>
<organism evidence="6 7">
    <name type="scientific">Streptomyces orinoci</name>
    <name type="common">Streptoverticillium orinoci</name>
    <dbReference type="NCBI Taxonomy" id="67339"/>
    <lineage>
        <taxon>Bacteria</taxon>
        <taxon>Bacillati</taxon>
        <taxon>Actinomycetota</taxon>
        <taxon>Actinomycetes</taxon>
        <taxon>Kitasatosporales</taxon>
        <taxon>Streptomycetaceae</taxon>
        <taxon>Streptomyces</taxon>
    </lineage>
</organism>
<dbReference type="PANTHER" id="PTHR30461">
    <property type="entry name" value="DNA-INVERTASE FROM LAMBDOID PROPHAGE"/>
    <property type="match status" value="1"/>
</dbReference>
<keyword evidence="3" id="KW-0175">Coiled coil</keyword>
<dbReference type="InterPro" id="IPR038109">
    <property type="entry name" value="DNA_bind_recomb_sf"/>
</dbReference>
<protein>
    <submittedName>
        <fullName evidence="6">Recombinase family protein</fullName>
    </submittedName>
</protein>
<dbReference type="Pfam" id="PF07508">
    <property type="entry name" value="Recombinase"/>
    <property type="match status" value="1"/>
</dbReference>